<proteinExistence type="predicted"/>
<feature type="chain" id="PRO_5044826571" evidence="1">
    <location>
        <begin position="21"/>
        <end position="417"/>
    </location>
</feature>
<accession>A0ABD2PRV2</accession>
<dbReference type="Proteomes" id="UP001626550">
    <property type="component" value="Unassembled WGS sequence"/>
</dbReference>
<keyword evidence="3" id="KW-1185">Reference proteome</keyword>
<evidence type="ECO:0000313" key="3">
    <source>
        <dbReference type="Proteomes" id="UP001626550"/>
    </source>
</evidence>
<evidence type="ECO:0000256" key="1">
    <source>
        <dbReference type="SAM" id="SignalP"/>
    </source>
</evidence>
<reference evidence="2 3" key="1">
    <citation type="submission" date="2024-11" db="EMBL/GenBank/DDBJ databases">
        <title>Adaptive evolution of stress response genes in parasites aligns with host niche diversity.</title>
        <authorList>
            <person name="Hahn C."/>
            <person name="Resl P."/>
        </authorList>
    </citation>
    <scope>NUCLEOTIDE SEQUENCE [LARGE SCALE GENOMIC DNA]</scope>
    <source>
        <strain evidence="2">EGGRZ-B1_66</strain>
        <tissue evidence="2">Body</tissue>
    </source>
</reference>
<comment type="caution">
    <text evidence="2">The sequence shown here is derived from an EMBL/GenBank/DDBJ whole genome shotgun (WGS) entry which is preliminary data.</text>
</comment>
<gene>
    <name evidence="2" type="ORF">Ciccas_012007</name>
</gene>
<sequence length="417" mass="47723">MHRSSILLILLLIVSDNSISWDLKKSQCSVGRNKITGFVSASCVLVCLKDIWNKHLAGVNELLIRVVDSACVANLTLQAFTSRFPGLRKLRILSPNCDFKAPISLENLGLQTLELFGEGGSVVPYMNHDTHTSSDQLQKLWIHGRCLSYLGNHLHKLPHMQTLILSYPHRLSNHLTIEGQYLGNRQVLLVPRLQHLIVTFYSEHSLTVRNLPSLEKLSVLTVKCDKQPFFSNLPKLRHFISHCQCKNKTFDKVNCRPQVEQEEMPQVPGYLTMVAEQDDSCVSFNDFYRVEINLTECKGMTLLEMLERFRSAQQISVEMNDTDSPLTGLNQSHFYEFIRYLNKFHLILNRYAPDAGQSKRAIELLRDRLHNDPRAFLQPKFLTYTEAYFGPTSEAPSCIPTPLLLSCLVYLIIYKTQ</sequence>
<protein>
    <submittedName>
        <fullName evidence="2">Uncharacterized protein</fullName>
    </submittedName>
</protein>
<dbReference type="EMBL" id="JBJKFK010003906">
    <property type="protein sequence ID" value="KAL3309447.1"/>
    <property type="molecule type" value="Genomic_DNA"/>
</dbReference>
<keyword evidence="1" id="KW-0732">Signal</keyword>
<feature type="signal peptide" evidence="1">
    <location>
        <begin position="1"/>
        <end position="20"/>
    </location>
</feature>
<organism evidence="2 3">
    <name type="scientific">Cichlidogyrus casuarinus</name>
    <dbReference type="NCBI Taxonomy" id="1844966"/>
    <lineage>
        <taxon>Eukaryota</taxon>
        <taxon>Metazoa</taxon>
        <taxon>Spiralia</taxon>
        <taxon>Lophotrochozoa</taxon>
        <taxon>Platyhelminthes</taxon>
        <taxon>Monogenea</taxon>
        <taxon>Monopisthocotylea</taxon>
        <taxon>Dactylogyridea</taxon>
        <taxon>Ancyrocephalidae</taxon>
        <taxon>Cichlidogyrus</taxon>
    </lineage>
</organism>
<evidence type="ECO:0000313" key="2">
    <source>
        <dbReference type="EMBL" id="KAL3309447.1"/>
    </source>
</evidence>
<dbReference type="AlphaFoldDB" id="A0ABD2PRV2"/>
<name>A0ABD2PRV2_9PLAT</name>